<reference evidence="4" key="2">
    <citation type="journal article" date="2017" name="J. Anim. Genet.">
        <title>Multiple reference genome sequences of hot pepper reveal the massive evolution of plant disease resistance genes by retroduplication.</title>
        <authorList>
            <person name="Kim S."/>
            <person name="Park J."/>
            <person name="Yeom S.-I."/>
            <person name="Kim Y.-M."/>
            <person name="Seo E."/>
            <person name="Kim K.-T."/>
            <person name="Kim M.-S."/>
            <person name="Lee J.M."/>
            <person name="Cheong K."/>
            <person name="Shin H.-S."/>
            <person name="Kim S.-B."/>
            <person name="Han K."/>
            <person name="Lee J."/>
            <person name="Park M."/>
            <person name="Lee H.-A."/>
            <person name="Lee H.-Y."/>
            <person name="Lee Y."/>
            <person name="Oh S."/>
            <person name="Lee J.H."/>
            <person name="Choi E."/>
            <person name="Choi E."/>
            <person name="Lee S.E."/>
            <person name="Jeon J."/>
            <person name="Kim H."/>
            <person name="Choi G."/>
            <person name="Song H."/>
            <person name="Lee J."/>
            <person name="Lee S.-C."/>
            <person name="Kwon J.-K."/>
            <person name="Lee H.-Y."/>
            <person name="Koo N."/>
            <person name="Hong Y."/>
            <person name="Kim R.W."/>
            <person name="Kang W.-H."/>
            <person name="Huh J.H."/>
            <person name="Kang B.-C."/>
            <person name="Yang T.-J."/>
            <person name="Lee Y.-H."/>
            <person name="Bennetzen J.L."/>
            <person name="Choi D."/>
        </authorList>
    </citation>
    <scope>NUCLEOTIDE SEQUENCE [LARGE SCALE GENOMIC DNA]</scope>
    <source>
        <strain evidence="4">cv. PBC81</strain>
    </source>
</reference>
<dbReference type="Proteomes" id="UP000224567">
    <property type="component" value="Unassembled WGS sequence"/>
</dbReference>
<keyword evidence="4" id="KW-1185">Reference proteome</keyword>
<feature type="repeat" description="PPR" evidence="2">
    <location>
        <begin position="303"/>
        <end position="337"/>
    </location>
</feature>
<keyword evidence="1" id="KW-0677">Repeat</keyword>
<dbReference type="Pfam" id="PF13041">
    <property type="entry name" value="PPR_2"/>
    <property type="match status" value="2"/>
</dbReference>
<protein>
    <recommendedName>
        <fullName evidence="5">Pentatricopeptide repeat-containing protein</fullName>
    </recommendedName>
</protein>
<gene>
    <name evidence="3" type="ORF">CQW23_27182</name>
</gene>
<reference evidence="3 4" key="1">
    <citation type="journal article" date="2017" name="Genome Biol.">
        <title>New reference genome sequences of hot pepper reveal the massive evolution of plant disease-resistance genes by retroduplication.</title>
        <authorList>
            <person name="Kim S."/>
            <person name="Park J."/>
            <person name="Yeom S.I."/>
            <person name="Kim Y.M."/>
            <person name="Seo E."/>
            <person name="Kim K.T."/>
            <person name="Kim M.S."/>
            <person name="Lee J.M."/>
            <person name="Cheong K."/>
            <person name="Shin H.S."/>
            <person name="Kim S.B."/>
            <person name="Han K."/>
            <person name="Lee J."/>
            <person name="Park M."/>
            <person name="Lee H.A."/>
            <person name="Lee H.Y."/>
            <person name="Lee Y."/>
            <person name="Oh S."/>
            <person name="Lee J.H."/>
            <person name="Choi E."/>
            <person name="Choi E."/>
            <person name="Lee S.E."/>
            <person name="Jeon J."/>
            <person name="Kim H."/>
            <person name="Choi G."/>
            <person name="Song H."/>
            <person name="Lee J."/>
            <person name="Lee S.C."/>
            <person name="Kwon J.K."/>
            <person name="Lee H.Y."/>
            <person name="Koo N."/>
            <person name="Hong Y."/>
            <person name="Kim R.W."/>
            <person name="Kang W.H."/>
            <person name="Huh J.H."/>
            <person name="Kang B.C."/>
            <person name="Yang T.J."/>
            <person name="Lee Y.H."/>
            <person name="Bennetzen J.L."/>
            <person name="Choi D."/>
        </authorList>
    </citation>
    <scope>NUCLEOTIDE SEQUENCE [LARGE SCALE GENOMIC DNA]</scope>
    <source>
        <strain evidence="4">cv. PBC81</strain>
    </source>
</reference>
<dbReference type="InterPro" id="IPR011990">
    <property type="entry name" value="TPR-like_helical_dom_sf"/>
</dbReference>
<dbReference type="NCBIfam" id="TIGR00756">
    <property type="entry name" value="PPR"/>
    <property type="match status" value="2"/>
</dbReference>
<evidence type="ECO:0000256" key="1">
    <source>
        <dbReference type="ARBA" id="ARBA00022737"/>
    </source>
</evidence>
<feature type="repeat" description="PPR" evidence="2">
    <location>
        <begin position="171"/>
        <end position="201"/>
    </location>
</feature>
<dbReference type="Pfam" id="PF01535">
    <property type="entry name" value="PPR"/>
    <property type="match status" value="3"/>
</dbReference>
<dbReference type="PROSITE" id="PS51375">
    <property type="entry name" value="PPR"/>
    <property type="match status" value="4"/>
</dbReference>
<dbReference type="FunFam" id="1.25.40.10:FF:001237">
    <property type="entry name" value="Pentatricopeptide repeat-containing protein"/>
    <property type="match status" value="1"/>
</dbReference>
<dbReference type="EMBL" id="MLFT02000012">
    <property type="protein sequence ID" value="PHT30845.1"/>
    <property type="molecule type" value="Genomic_DNA"/>
</dbReference>
<proteinExistence type="predicted"/>
<dbReference type="OrthoDB" id="1868351at2759"/>
<feature type="repeat" description="PPR" evidence="2">
    <location>
        <begin position="202"/>
        <end position="236"/>
    </location>
</feature>
<evidence type="ECO:0000256" key="2">
    <source>
        <dbReference type="PROSITE-ProRule" id="PRU00708"/>
    </source>
</evidence>
<dbReference type="InterPro" id="IPR046848">
    <property type="entry name" value="E_motif"/>
</dbReference>
<dbReference type="InterPro" id="IPR002885">
    <property type="entry name" value="PPR_rpt"/>
</dbReference>
<organism evidence="3 4">
    <name type="scientific">Capsicum baccatum</name>
    <name type="common">Peruvian pepper</name>
    <dbReference type="NCBI Taxonomy" id="33114"/>
    <lineage>
        <taxon>Eukaryota</taxon>
        <taxon>Viridiplantae</taxon>
        <taxon>Streptophyta</taxon>
        <taxon>Embryophyta</taxon>
        <taxon>Tracheophyta</taxon>
        <taxon>Spermatophyta</taxon>
        <taxon>Magnoliopsida</taxon>
        <taxon>eudicotyledons</taxon>
        <taxon>Gunneridae</taxon>
        <taxon>Pentapetalae</taxon>
        <taxon>asterids</taxon>
        <taxon>lamiids</taxon>
        <taxon>Solanales</taxon>
        <taxon>Solanaceae</taxon>
        <taxon>Solanoideae</taxon>
        <taxon>Capsiceae</taxon>
        <taxon>Capsicum</taxon>
    </lineage>
</organism>
<evidence type="ECO:0000313" key="3">
    <source>
        <dbReference type="EMBL" id="PHT30845.1"/>
    </source>
</evidence>
<sequence>MASRISIKALEFLDSCRSLTELYQIQAHLVITGLLQVQNPSFSCRFLKLCSQHCDIQYTSLVFRCIHFPDTFSVNTVIKAYACSNVPDNAVVFYYERLKDGFLPNSFTFSPLMSACAKRGRVYLGQKCHGQVVKNGVGGVLEVQNALVHFYSSCGLIGLARKVFEGMDERDVVSWNSIVNGYVNVGELVVARQLFDAMPCRNLVGWNVMMTGYLNSNNPGKCLKLFREMAQRGLNGNDTTIVIAVTACARSARMKEGKSVHGRLIKEFKDLNLIISTTLIHMYSRCGRAEIARLIFDRISIKNIVCWNAMILGYCIHGNPKDGLNLYSNFLSSRLVSTGKNHVDSLVLPDEITFVGVLCACAREGLLTEGRKHFGNMSDVFGIKPSFAHYWCMANLLANVGLMQEATEILKNIPVDSNLPLESSLWSELLGSARFGRDVSLGEQIANKLIDQDPENFWHYLLLVNIYAAAGRWDDVTQTKERMKKRGIERTPGCSLKDLKEIVHDMSAT</sequence>
<name>A0A2G2VCX8_CAPBA</name>
<comment type="caution">
    <text evidence="3">The sequence shown here is derived from an EMBL/GenBank/DDBJ whole genome shotgun (WGS) entry which is preliminary data.</text>
</comment>
<dbReference type="PANTHER" id="PTHR47926:SF365">
    <property type="entry name" value="DYW DOMAIN-CONTAINING PROTEIN"/>
    <property type="match status" value="1"/>
</dbReference>
<evidence type="ECO:0008006" key="5">
    <source>
        <dbReference type="Google" id="ProtNLM"/>
    </source>
</evidence>
<evidence type="ECO:0000313" key="4">
    <source>
        <dbReference type="Proteomes" id="UP000224567"/>
    </source>
</evidence>
<dbReference type="InterPro" id="IPR046960">
    <property type="entry name" value="PPR_At4g14850-like_plant"/>
</dbReference>
<dbReference type="PANTHER" id="PTHR47926">
    <property type="entry name" value="PENTATRICOPEPTIDE REPEAT-CONTAINING PROTEIN"/>
    <property type="match status" value="1"/>
</dbReference>
<feature type="repeat" description="PPR" evidence="2">
    <location>
        <begin position="456"/>
        <end position="490"/>
    </location>
</feature>
<dbReference type="AlphaFoldDB" id="A0A2G2VCX8"/>
<dbReference type="GO" id="GO:0009451">
    <property type="term" value="P:RNA modification"/>
    <property type="evidence" value="ECO:0007669"/>
    <property type="project" value="InterPro"/>
</dbReference>
<accession>A0A2G2VCX8</accession>
<dbReference type="GO" id="GO:0003723">
    <property type="term" value="F:RNA binding"/>
    <property type="evidence" value="ECO:0007669"/>
    <property type="project" value="InterPro"/>
</dbReference>
<dbReference type="Gene3D" id="1.25.40.10">
    <property type="entry name" value="Tetratricopeptide repeat domain"/>
    <property type="match status" value="4"/>
</dbReference>
<dbReference type="Pfam" id="PF20431">
    <property type="entry name" value="E_motif"/>
    <property type="match status" value="1"/>
</dbReference>